<dbReference type="OrthoDB" id="3609at2759"/>
<evidence type="ECO:0000256" key="3">
    <source>
        <dbReference type="ARBA" id="ARBA00023002"/>
    </source>
</evidence>
<organism evidence="7 8">
    <name type="scientific">Penicillium subrubescens</name>
    <dbReference type="NCBI Taxonomy" id="1316194"/>
    <lineage>
        <taxon>Eukaryota</taxon>
        <taxon>Fungi</taxon>
        <taxon>Dikarya</taxon>
        <taxon>Ascomycota</taxon>
        <taxon>Pezizomycotina</taxon>
        <taxon>Eurotiomycetes</taxon>
        <taxon>Eurotiomycetidae</taxon>
        <taxon>Eurotiales</taxon>
        <taxon>Aspergillaceae</taxon>
        <taxon>Penicillium</taxon>
    </lineage>
</organism>
<dbReference type="InterPro" id="IPR051402">
    <property type="entry name" value="KPR-Related"/>
</dbReference>
<dbReference type="Gene3D" id="3.40.50.720">
    <property type="entry name" value="NAD(P)-binding Rossmann-like Domain"/>
    <property type="match status" value="1"/>
</dbReference>
<dbReference type="InterPro" id="IPR003710">
    <property type="entry name" value="ApbA"/>
</dbReference>
<keyword evidence="3 4" id="KW-0560">Oxidoreductase</keyword>
<dbReference type="InterPro" id="IPR013328">
    <property type="entry name" value="6PGD_dom2"/>
</dbReference>
<sequence>MSPRVLIFGGGSIGAVLAYLLSKSIAASDIVVVCRSNYDVVATHGFTINSTVFGMNENVKPIAVRSVTEAVQAYPDGFDYVCVATKAVVNGTISQPELIKPVVSAKTTIVLMQNGINIEEPYRALFPDTAIASVVIYMPCTQTAPGVVSHTVYAKFLLGTYPAKSTSEHKTSTARFVEFLKQGGASAVHEEDIQLARWTKLIVNGSQNPICALSRLRDVQFLGAAPGAASFTRNLMSEIASIARAEGYSEVDDSVVERQLELSTSRVPPGVEPSMMADALSGQRLEVESIVGNTLRIAQSHGVDVPRLETIYYLAKGLDMSFAIPEALLGGSKN</sequence>
<dbReference type="PANTHER" id="PTHR21708">
    <property type="entry name" value="PROBABLE 2-DEHYDROPANTOATE 2-REDUCTASE"/>
    <property type="match status" value="1"/>
</dbReference>
<dbReference type="GO" id="GO:0008677">
    <property type="term" value="F:2-dehydropantoate 2-reductase activity"/>
    <property type="evidence" value="ECO:0007669"/>
    <property type="project" value="UniProtKB-EC"/>
</dbReference>
<comment type="catalytic activity">
    <reaction evidence="4">
        <text>(R)-pantoate + NADP(+) = 2-dehydropantoate + NADPH + H(+)</text>
        <dbReference type="Rhea" id="RHEA:16233"/>
        <dbReference type="ChEBI" id="CHEBI:11561"/>
        <dbReference type="ChEBI" id="CHEBI:15378"/>
        <dbReference type="ChEBI" id="CHEBI:15980"/>
        <dbReference type="ChEBI" id="CHEBI:57783"/>
        <dbReference type="ChEBI" id="CHEBI:58349"/>
        <dbReference type="EC" id="1.1.1.169"/>
    </reaction>
</comment>
<feature type="domain" description="Ketopantoate reductase C-terminal" evidence="6">
    <location>
        <begin position="192"/>
        <end position="318"/>
    </location>
</feature>
<proteinExistence type="inferred from homology"/>
<dbReference type="SUPFAM" id="SSF48179">
    <property type="entry name" value="6-phosphogluconate dehydrogenase C-terminal domain-like"/>
    <property type="match status" value="1"/>
</dbReference>
<dbReference type="Pfam" id="PF08546">
    <property type="entry name" value="ApbA_C"/>
    <property type="match status" value="1"/>
</dbReference>
<dbReference type="NCBIfam" id="TIGR00745">
    <property type="entry name" value="apbA_panE"/>
    <property type="match status" value="1"/>
</dbReference>
<reference evidence="7 8" key="1">
    <citation type="submission" date="2016-10" db="EMBL/GenBank/DDBJ databases">
        <title>Genome sequence of the ascomycete fungus Penicillium subrubescens.</title>
        <authorList>
            <person name="De Vries R.P."/>
            <person name="Peng M."/>
            <person name="Dilokpimol A."/>
            <person name="Hilden K."/>
            <person name="Makela M.R."/>
            <person name="Grigoriev I."/>
            <person name="Riley R."/>
            <person name="Granchi Z."/>
        </authorList>
    </citation>
    <scope>NUCLEOTIDE SEQUENCE [LARGE SCALE GENOMIC DNA]</scope>
    <source>
        <strain evidence="7 8">CBS 132785</strain>
    </source>
</reference>
<protein>
    <recommendedName>
        <fullName evidence="4">2-dehydropantoate 2-reductase</fullName>
        <ecNumber evidence="4">1.1.1.169</ecNumber>
    </recommendedName>
    <alternativeName>
        <fullName evidence="4">Ketopantoate reductase</fullName>
    </alternativeName>
</protein>
<keyword evidence="2 4" id="KW-0521">NADP</keyword>
<dbReference type="SUPFAM" id="SSF51735">
    <property type="entry name" value="NAD(P)-binding Rossmann-fold domains"/>
    <property type="match status" value="1"/>
</dbReference>
<comment type="similarity">
    <text evidence="1 4">Belongs to the ketopantoate reductase family.</text>
</comment>
<evidence type="ECO:0000256" key="4">
    <source>
        <dbReference type="RuleBase" id="RU362068"/>
    </source>
</evidence>
<dbReference type="Pfam" id="PF02558">
    <property type="entry name" value="ApbA"/>
    <property type="match status" value="1"/>
</dbReference>
<keyword evidence="8" id="KW-1185">Reference proteome</keyword>
<evidence type="ECO:0000259" key="6">
    <source>
        <dbReference type="Pfam" id="PF08546"/>
    </source>
</evidence>
<feature type="domain" description="Ketopantoate reductase N-terminal" evidence="5">
    <location>
        <begin position="5"/>
        <end position="161"/>
    </location>
</feature>
<dbReference type="Proteomes" id="UP000186955">
    <property type="component" value="Unassembled WGS sequence"/>
</dbReference>
<evidence type="ECO:0000256" key="1">
    <source>
        <dbReference type="ARBA" id="ARBA00007870"/>
    </source>
</evidence>
<dbReference type="FunFam" id="1.10.1040.10:FF:000017">
    <property type="entry name" value="2-dehydropantoate 2-reductase"/>
    <property type="match status" value="1"/>
</dbReference>
<dbReference type="InterPro" id="IPR013752">
    <property type="entry name" value="KPA_reductase"/>
</dbReference>
<name>A0A1Q5UEU1_9EURO</name>
<dbReference type="EMBL" id="MNBE01000309">
    <property type="protein sequence ID" value="OKP10986.1"/>
    <property type="molecule type" value="Genomic_DNA"/>
</dbReference>
<comment type="function">
    <text evidence="4">Catalyzes the NADPH-dependent reduction of ketopantoate into pantoic acid.</text>
</comment>
<accession>A0A1Q5UEU1</accession>
<dbReference type="EC" id="1.1.1.169" evidence="4"/>
<dbReference type="InterPro" id="IPR036291">
    <property type="entry name" value="NAD(P)-bd_dom_sf"/>
</dbReference>
<evidence type="ECO:0000313" key="8">
    <source>
        <dbReference type="Proteomes" id="UP000186955"/>
    </source>
</evidence>
<dbReference type="Gene3D" id="1.10.1040.10">
    <property type="entry name" value="N-(1-d-carboxylethyl)-l-norvaline Dehydrogenase, domain 2"/>
    <property type="match status" value="1"/>
</dbReference>
<dbReference type="InterPro" id="IPR008927">
    <property type="entry name" value="6-PGluconate_DH-like_C_sf"/>
</dbReference>
<gene>
    <name evidence="7" type="ORF">PENSUB_3590</name>
</gene>
<dbReference type="GO" id="GO:0015940">
    <property type="term" value="P:pantothenate biosynthetic process"/>
    <property type="evidence" value="ECO:0007669"/>
    <property type="project" value="InterPro"/>
</dbReference>
<dbReference type="PANTHER" id="PTHR21708:SF30">
    <property type="entry name" value="2-DEHYDROPANTOATE 2-REDUCTASE-RELATED"/>
    <property type="match status" value="1"/>
</dbReference>
<evidence type="ECO:0000313" key="7">
    <source>
        <dbReference type="EMBL" id="OKP10986.1"/>
    </source>
</evidence>
<dbReference type="AlphaFoldDB" id="A0A1Q5UEU1"/>
<evidence type="ECO:0000259" key="5">
    <source>
        <dbReference type="Pfam" id="PF02558"/>
    </source>
</evidence>
<dbReference type="GO" id="GO:0005737">
    <property type="term" value="C:cytoplasm"/>
    <property type="evidence" value="ECO:0007669"/>
    <property type="project" value="TreeGrafter"/>
</dbReference>
<dbReference type="InterPro" id="IPR013332">
    <property type="entry name" value="KPR_N"/>
</dbReference>
<dbReference type="STRING" id="1316194.A0A1Q5UEU1"/>
<evidence type="ECO:0000256" key="2">
    <source>
        <dbReference type="ARBA" id="ARBA00022857"/>
    </source>
</evidence>
<comment type="caution">
    <text evidence="7">The sequence shown here is derived from an EMBL/GenBank/DDBJ whole genome shotgun (WGS) entry which is preliminary data.</text>
</comment>